<evidence type="ECO:0000256" key="1">
    <source>
        <dbReference type="SAM" id="Phobius"/>
    </source>
</evidence>
<accession>A0A1W2BP68</accession>
<dbReference type="EMBL" id="FWXR01000007">
    <property type="protein sequence ID" value="SMC74759.1"/>
    <property type="molecule type" value="Genomic_DNA"/>
</dbReference>
<keyword evidence="1" id="KW-1133">Transmembrane helix</keyword>
<organism evidence="3 4">
    <name type="scientific">Fulvimarina manganoxydans</name>
    <dbReference type="NCBI Taxonomy" id="937218"/>
    <lineage>
        <taxon>Bacteria</taxon>
        <taxon>Pseudomonadati</taxon>
        <taxon>Pseudomonadota</taxon>
        <taxon>Alphaproteobacteria</taxon>
        <taxon>Hyphomicrobiales</taxon>
        <taxon>Aurantimonadaceae</taxon>
        <taxon>Fulvimarina</taxon>
    </lineage>
</organism>
<dbReference type="InterPro" id="IPR018638">
    <property type="entry name" value="DUF2061_membrane"/>
</dbReference>
<protein>
    <submittedName>
        <fullName evidence="3">Predicted membrane protein</fullName>
    </submittedName>
</protein>
<dbReference type="AlphaFoldDB" id="A0A1W2BP68"/>
<dbReference type="Proteomes" id="UP000192656">
    <property type="component" value="Unassembled WGS sequence"/>
</dbReference>
<dbReference type="Pfam" id="PF09834">
    <property type="entry name" value="DUF2061"/>
    <property type="match status" value="1"/>
</dbReference>
<reference evidence="3 4" key="1">
    <citation type="submission" date="2017-04" db="EMBL/GenBank/DDBJ databases">
        <authorList>
            <person name="Afonso C.L."/>
            <person name="Miller P.J."/>
            <person name="Scott M.A."/>
            <person name="Spackman E."/>
            <person name="Goraichik I."/>
            <person name="Dimitrov K.M."/>
            <person name="Suarez D.L."/>
            <person name="Swayne D.E."/>
        </authorList>
    </citation>
    <scope>NUCLEOTIDE SEQUENCE [LARGE SCALE GENOMIC DNA]</scope>
    <source>
        <strain evidence="3 4">CGMCC 1.10972</strain>
    </source>
</reference>
<keyword evidence="1" id="KW-0812">Transmembrane</keyword>
<keyword evidence="1" id="KW-0472">Membrane</keyword>
<dbReference type="STRING" id="937218.SAMN06297251_10731"/>
<gene>
    <name evidence="3" type="ORF">SAMN06297251_10731</name>
</gene>
<keyword evidence="4" id="KW-1185">Reference proteome</keyword>
<evidence type="ECO:0000313" key="3">
    <source>
        <dbReference type="EMBL" id="SMC74759.1"/>
    </source>
</evidence>
<evidence type="ECO:0000313" key="4">
    <source>
        <dbReference type="Proteomes" id="UP000192656"/>
    </source>
</evidence>
<feature type="transmembrane region" description="Helical" evidence="1">
    <location>
        <begin position="35"/>
        <end position="53"/>
    </location>
</feature>
<sequence length="70" mass="7372">MDSRRRSLAKAASWQLSGLATMTALGFAFTGSVTAGGTLALASAAVGFVCYLAHERVWASISWGRAHSRQ</sequence>
<feature type="domain" description="DUF2061" evidence="2">
    <location>
        <begin position="8"/>
        <end position="59"/>
    </location>
</feature>
<feature type="transmembrane region" description="Helical" evidence="1">
    <location>
        <begin position="12"/>
        <end position="29"/>
    </location>
</feature>
<dbReference type="RefSeq" id="WP_084409863.1">
    <property type="nucleotide sequence ID" value="NZ_FWXR01000007.1"/>
</dbReference>
<dbReference type="OrthoDB" id="197461at2"/>
<name>A0A1W2BP68_9HYPH</name>
<evidence type="ECO:0000259" key="2">
    <source>
        <dbReference type="Pfam" id="PF09834"/>
    </source>
</evidence>
<proteinExistence type="predicted"/>